<proteinExistence type="inferred from homology"/>
<protein>
    <submittedName>
        <fullName evidence="4">Phosphatidylinositol-binding clathrin assembly protein LAP</fullName>
    </submittedName>
</protein>
<dbReference type="FunFam" id="1.25.40.90:FF:000017">
    <property type="entry name" value="Phosphatidylinositol-binding clathrin assembly protein LAP"/>
    <property type="match status" value="1"/>
</dbReference>
<evidence type="ECO:0000313" key="4">
    <source>
        <dbReference type="EMBL" id="MDE48877.1"/>
    </source>
</evidence>
<feature type="compositionally biased region" description="Low complexity" evidence="2">
    <location>
        <begin position="607"/>
        <end position="622"/>
    </location>
</feature>
<reference evidence="4" key="1">
    <citation type="submission" date="2018-10" db="EMBL/GenBank/DDBJ databases">
        <title>Transcriptome assembly of Aceria tosichella (Wheat curl mite) Type 2.</title>
        <authorList>
            <person name="Scully E.D."/>
            <person name="Geib S.M."/>
            <person name="Palmer N.A."/>
            <person name="Gupta A.K."/>
            <person name="Sarath G."/>
            <person name="Tatineni S."/>
        </authorList>
    </citation>
    <scope>NUCLEOTIDE SEQUENCE</scope>
    <source>
        <strain evidence="4">LincolnNE</strain>
    </source>
</reference>
<feature type="compositionally biased region" description="Pro residues" evidence="2">
    <location>
        <begin position="420"/>
        <end position="429"/>
    </location>
</feature>
<feature type="compositionally biased region" description="Basic and acidic residues" evidence="2">
    <location>
        <begin position="408"/>
        <end position="419"/>
    </location>
</feature>
<dbReference type="InterPro" id="IPR008942">
    <property type="entry name" value="ENTH_VHS"/>
</dbReference>
<name>A0A6G1SFD5_9ACAR</name>
<dbReference type="GO" id="GO:0098894">
    <property type="term" value="C:extrinsic component of presynaptic endocytic zone membrane"/>
    <property type="evidence" value="ECO:0007669"/>
    <property type="project" value="TreeGrafter"/>
</dbReference>
<sequence>MAATGQTINDRLNAVRYALAGQGLARTVCKATTEEVLGPKKKHIDYLLACTDEPNVSIPQLANLLIDRSQHTSWTVVFKSLITIHHLLNYGNERFTQYLATSNHSFELNDFMDRTTPQGYGMSTFVRRYAKYINNKIGSYKALAIDLCKIKPGKDNGLRTMNMENLCKTLPVVHNQFDSLLDFGAEAKDLNNGIIMAAFRLLYKDLNRIFVAYQEAIINLVERYFKLSRKKTREALNMYKKYLDRLDKVANFFKIVEQVGLDKNEMPDTSKLTSLLSVLEEHMAQLEAKKRGTNVASPDADDDGDDPVTPNKEMQALAISKSEQANKQQLEAAESGGSSAGGGGVAASQKRTTPEPSPAVATSSVAANTSGEPPKKAPPPPARPSPVKLPKASPQQAEPPKSAAGLQESEKKASPERPAKPPSRPPPPSAGTATSQTSTTVTAPPPPPTTTQQTTTASSQAQPSLRRDSGPAAGEPAAGANNKDQAKATTGPAAVATSPSGPSSASCSSQAAQETSQTTQEGNSEQMPATTANAAHQANGSGSGSQVDEAGAVDHTNESAAAAAVADGGRRASLDTNGDGADGGSGDSNRGGAGAGASALPSCSNTVTVDQVVIQDQDQEQVNGENAGDQGEPVETNHVATINNVANHNDAIPGDEIEPPPPSPPPPIEE</sequence>
<feature type="domain" description="ENTH" evidence="3">
    <location>
        <begin position="16"/>
        <end position="147"/>
    </location>
</feature>
<feature type="compositionally biased region" description="Low complexity" evidence="2">
    <location>
        <begin position="492"/>
        <end position="520"/>
    </location>
</feature>
<dbReference type="AlphaFoldDB" id="A0A6G1SFD5"/>
<dbReference type="GO" id="GO:0072583">
    <property type="term" value="P:clathrin-dependent endocytosis"/>
    <property type="evidence" value="ECO:0007669"/>
    <property type="project" value="InterPro"/>
</dbReference>
<comment type="similarity">
    <text evidence="1">Belongs to the PICALM/SNAP91 family.</text>
</comment>
<gene>
    <name evidence="4" type="primary">lap_0</name>
    <name evidence="4" type="ORF">g.4510</name>
</gene>
<dbReference type="CDD" id="cd16985">
    <property type="entry name" value="ANTH_N_AP180"/>
    <property type="match status" value="1"/>
</dbReference>
<feature type="compositionally biased region" description="Polar residues" evidence="2">
    <location>
        <begin position="638"/>
        <end position="647"/>
    </location>
</feature>
<dbReference type="Gene3D" id="1.25.40.90">
    <property type="match status" value="1"/>
</dbReference>
<dbReference type="InterPro" id="IPR011417">
    <property type="entry name" value="ANTH_dom"/>
</dbReference>
<accession>A0A6G1SFD5</accession>
<feature type="compositionally biased region" description="Low complexity" evidence="2">
    <location>
        <begin position="450"/>
        <end position="480"/>
    </location>
</feature>
<organism evidence="4">
    <name type="scientific">Aceria tosichella</name>
    <name type="common">wheat curl mite</name>
    <dbReference type="NCBI Taxonomy" id="561515"/>
    <lineage>
        <taxon>Eukaryota</taxon>
        <taxon>Metazoa</taxon>
        <taxon>Ecdysozoa</taxon>
        <taxon>Arthropoda</taxon>
        <taxon>Chelicerata</taxon>
        <taxon>Arachnida</taxon>
        <taxon>Acari</taxon>
        <taxon>Acariformes</taxon>
        <taxon>Trombidiformes</taxon>
        <taxon>Prostigmata</taxon>
        <taxon>Eupodina</taxon>
        <taxon>Eriophyoidea</taxon>
        <taxon>Eriophyidae</taxon>
        <taxon>Eriophyinae</taxon>
        <taxon>Aceriini</taxon>
        <taxon>Aceria</taxon>
    </lineage>
</organism>
<feature type="compositionally biased region" description="Low complexity" evidence="2">
    <location>
        <begin position="430"/>
        <end position="442"/>
    </location>
</feature>
<dbReference type="GO" id="GO:0048268">
    <property type="term" value="P:clathrin coat assembly"/>
    <property type="evidence" value="ECO:0007669"/>
    <property type="project" value="InterPro"/>
</dbReference>
<dbReference type="GO" id="GO:0005905">
    <property type="term" value="C:clathrin-coated pit"/>
    <property type="evidence" value="ECO:0007669"/>
    <property type="project" value="TreeGrafter"/>
</dbReference>
<feature type="compositionally biased region" description="Gly residues" evidence="2">
    <location>
        <begin position="580"/>
        <end position="595"/>
    </location>
</feature>
<feature type="region of interest" description="Disordered" evidence="2">
    <location>
        <begin position="289"/>
        <end position="670"/>
    </location>
</feature>
<dbReference type="InterPro" id="IPR014712">
    <property type="entry name" value="ANTH_dom_sf"/>
</dbReference>
<dbReference type="PANTHER" id="PTHR22951:SF5">
    <property type="entry name" value="PHOSPHATIDYLINOSITOL-BINDING CLATHRIN ASSEMBLY PROTEIN LAP"/>
    <property type="match status" value="1"/>
</dbReference>
<dbReference type="InterPro" id="IPR013809">
    <property type="entry name" value="ENTH"/>
</dbReference>
<evidence type="ECO:0000256" key="1">
    <source>
        <dbReference type="ARBA" id="ARBA00008011"/>
    </source>
</evidence>
<feature type="compositionally biased region" description="Polar residues" evidence="2">
    <location>
        <begin position="521"/>
        <end position="546"/>
    </location>
</feature>
<feature type="compositionally biased region" description="Pro residues" evidence="2">
    <location>
        <begin position="659"/>
        <end position="670"/>
    </location>
</feature>
<dbReference type="GO" id="GO:0000149">
    <property type="term" value="F:SNARE binding"/>
    <property type="evidence" value="ECO:0007669"/>
    <property type="project" value="TreeGrafter"/>
</dbReference>
<dbReference type="SMART" id="SM00273">
    <property type="entry name" value="ENTH"/>
    <property type="match status" value="1"/>
</dbReference>
<dbReference type="GO" id="GO:0008021">
    <property type="term" value="C:synaptic vesicle"/>
    <property type="evidence" value="ECO:0007669"/>
    <property type="project" value="TreeGrafter"/>
</dbReference>
<dbReference type="PROSITE" id="PS50942">
    <property type="entry name" value="ENTH"/>
    <property type="match status" value="1"/>
</dbReference>
<dbReference type="GO" id="GO:0030136">
    <property type="term" value="C:clathrin-coated vesicle"/>
    <property type="evidence" value="ECO:0007669"/>
    <property type="project" value="InterPro"/>
</dbReference>
<dbReference type="EMBL" id="GGYP01004106">
    <property type="protein sequence ID" value="MDE48877.1"/>
    <property type="molecule type" value="Transcribed_RNA"/>
</dbReference>
<feature type="compositionally biased region" description="Low complexity" evidence="2">
    <location>
        <begin position="358"/>
        <end position="370"/>
    </location>
</feature>
<dbReference type="GO" id="GO:0032050">
    <property type="term" value="F:clathrin heavy chain binding"/>
    <property type="evidence" value="ECO:0007669"/>
    <property type="project" value="TreeGrafter"/>
</dbReference>
<evidence type="ECO:0000259" key="3">
    <source>
        <dbReference type="PROSITE" id="PS50942"/>
    </source>
</evidence>
<evidence type="ECO:0000256" key="2">
    <source>
        <dbReference type="SAM" id="MobiDB-lite"/>
    </source>
</evidence>
<dbReference type="SUPFAM" id="SSF89009">
    <property type="entry name" value="GAT-like domain"/>
    <property type="match status" value="1"/>
</dbReference>
<dbReference type="Gene3D" id="1.20.58.150">
    <property type="entry name" value="ANTH domain"/>
    <property type="match status" value="1"/>
</dbReference>
<dbReference type="PANTHER" id="PTHR22951">
    <property type="entry name" value="CLATHRIN ASSEMBLY PROTEIN"/>
    <property type="match status" value="1"/>
</dbReference>
<dbReference type="GO" id="GO:0005546">
    <property type="term" value="F:phosphatidylinositol-4,5-bisphosphate binding"/>
    <property type="evidence" value="ECO:0007669"/>
    <property type="project" value="TreeGrafter"/>
</dbReference>
<dbReference type="SUPFAM" id="SSF48464">
    <property type="entry name" value="ENTH/VHS domain"/>
    <property type="match status" value="1"/>
</dbReference>
<dbReference type="GO" id="GO:0016185">
    <property type="term" value="P:synaptic vesicle budding from presynaptic endocytic zone membrane"/>
    <property type="evidence" value="ECO:0007669"/>
    <property type="project" value="TreeGrafter"/>
</dbReference>
<dbReference type="Pfam" id="PF07651">
    <property type="entry name" value="ANTH"/>
    <property type="match status" value="1"/>
</dbReference>
<dbReference type="InterPro" id="IPR045192">
    <property type="entry name" value="AP180-like"/>
</dbReference>
<dbReference type="GO" id="GO:0005545">
    <property type="term" value="F:1-phosphatidylinositol binding"/>
    <property type="evidence" value="ECO:0007669"/>
    <property type="project" value="InterPro"/>
</dbReference>